<evidence type="ECO:0000313" key="3">
    <source>
        <dbReference type="EMBL" id="BCL62052.1"/>
    </source>
</evidence>
<dbReference type="InterPro" id="IPR001769">
    <property type="entry name" value="Gingipain"/>
</dbReference>
<dbReference type="KEGG" id="dbk:DGMP_27450"/>
<name>A0A8D5FI53_9BACT</name>
<dbReference type="EMBL" id="AP024086">
    <property type="protein sequence ID" value="BCL62052.1"/>
    <property type="molecule type" value="Genomic_DNA"/>
</dbReference>
<feature type="domain" description="Gingipain" evidence="1">
    <location>
        <begin position="254"/>
        <end position="851"/>
    </location>
</feature>
<dbReference type="Pfam" id="PF08126">
    <property type="entry name" value="Propeptide_C25"/>
    <property type="match status" value="1"/>
</dbReference>
<dbReference type="AlphaFoldDB" id="A0A8D5FI53"/>
<keyword evidence="4" id="KW-1185">Reference proteome</keyword>
<dbReference type="Proteomes" id="UP000826725">
    <property type="component" value="Chromosome"/>
</dbReference>
<accession>A0A8D5FI53</accession>
<organism evidence="3 4">
    <name type="scientific">Desulfomarina profundi</name>
    <dbReference type="NCBI Taxonomy" id="2772557"/>
    <lineage>
        <taxon>Bacteria</taxon>
        <taxon>Pseudomonadati</taxon>
        <taxon>Thermodesulfobacteriota</taxon>
        <taxon>Desulfobulbia</taxon>
        <taxon>Desulfobulbales</taxon>
        <taxon>Desulfobulbaceae</taxon>
        <taxon>Desulfomarina</taxon>
    </lineage>
</organism>
<proteinExistence type="predicted"/>
<evidence type="ECO:0000313" key="4">
    <source>
        <dbReference type="Proteomes" id="UP000826725"/>
    </source>
</evidence>
<feature type="domain" description="Gingipain propeptide" evidence="2">
    <location>
        <begin position="29"/>
        <end position="160"/>
    </location>
</feature>
<dbReference type="RefSeq" id="WP_228854455.1">
    <property type="nucleotide sequence ID" value="NZ_AP024086.1"/>
</dbReference>
<gene>
    <name evidence="3" type="ORF">DGMP_27450</name>
</gene>
<dbReference type="Pfam" id="PF01364">
    <property type="entry name" value="Peptidase_C25"/>
    <property type="match status" value="1"/>
</dbReference>
<evidence type="ECO:0000259" key="2">
    <source>
        <dbReference type="Pfam" id="PF08126"/>
    </source>
</evidence>
<dbReference type="GO" id="GO:0004197">
    <property type="term" value="F:cysteine-type endopeptidase activity"/>
    <property type="evidence" value="ECO:0007669"/>
    <property type="project" value="InterPro"/>
</dbReference>
<evidence type="ECO:0000259" key="1">
    <source>
        <dbReference type="Pfam" id="PF01364"/>
    </source>
</evidence>
<sequence>MKKISQHLFFQRDDLTVNETIAGTKFILKGCRIEGEPGAPAFPVKKMKIALPPKMRPVKLRVKVVNEIAVTHGRIFVACIQPPVSPFLQEKNRQEHVLPDEKLYRKAMSVKGDIAVMGEMLYIGNFPVAVVEIFPLRYDSDGTVRMIEHCILSISLEKDEDVYIKPQITYHQRYREHSIVHEMVVNPELVRRTPLHRRKVKKPAEVIPEPIDIPGRVTRMGAPPLVIPKRVDYLILTDNDRWDGETMTTTGSTGDLVTEFKKLAAHKKKRGYRTHVARIRDIVDGSYGDFSAGARDLQEVIRNFLKHFVVSRGVEWLLLGGDVSIIPHRLACGCAWGRIEKGSLDKKNKSEWKGSYLAMHVDAGIFGHVDHNLTNYRTGELIPFDPGGTSNSVTPGWYHTTDSTFATRSAVRTEWIRVNGPVAVANEIMVWYTPTNMIPTDMYYSSLYSGLYNRPGRHDWDLLDNELYGQHNEGNISLDGVDFSVDVGVGRAPVESAAEAGIFVDKIITYDNWGDSHHISEYNHFKKMLFVAEHWARHFHTLTPQPGNSMPPGNERFSTDLVGGYALLHAEKFAKKNAASKIICHYSDISRKVLHFSQEADRNNPGWYYAKSANDLRPNLVEIDLIVFKIKIPIPTEWVVVYGPAADISPLRYDVDKEETDSSVTQQEELRGWVRSNFGRINQVQRLYSDVTDMPGGSLSGAGLKTLTGENLKNELNDGPHFVSLTGHGYSGGVAHLNEGLMNKLTNGEKTFIAVADSCLTNSFDVNDAIGEKLVKYPGGGAVAYVGNSRYSWIGVGDDFRLAFFKAMKYTRNLATLNDSRCYFAGDTNSRLYKIWTIFEQTLVGDPEMNVYRTDSDAWPKYIGNHKTKELHRSTCQWVKRMASWNMRYYDSIEEGINLGYDGCAFCLKAYDHG</sequence>
<protein>
    <recommendedName>
        <fullName evidence="5">Gingipain domain-containing protein</fullName>
    </recommendedName>
</protein>
<dbReference type="InterPro" id="IPR012600">
    <property type="entry name" value="Propeptide_C25"/>
</dbReference>
<evidence type="ECO:0008006" key="5">
    <source>
        <dbReference type="Google" id="ProtNLM"/>
    </source>
</evidence>
<reference evidence="3" key="1">
    <citation type="submission" date="2020-09" db="EMBL/GenBank/DDBJ databases">
        <title>Desulfogranum mesoprofundum gen. nov., sp. nov., a novel mesophilic, sulfate-reducing chemolithoautotroph isolated from a deep-sea hydrothermal vent chimney in the Suiyo Seamount.</title>
        <authorList>
            <person name="Hashimoto Y."/>
            <person name="Nakagawa S."/>
        </authorList>
    </citation>
    <scope>NUCLEOTIDE SEQUENCE</scope>
    <source>
        <strain evidence="3">KT2</strain>
    </source>
</reference>
<dbReference type="GO" id="GO:0006508">
    <property type="term" value="P:proteolysis"/>
    <property type="evidence" value="ECO:0007669"/>
    <property type="project" value="InterPro"/>
</dbReference>